<organism evidence="2 3">
    <name type="scientific">Symbiodinium necroappetens</name>
    <dbReference type="NCBI Taxonomy" id="1628268"/>
    <lineage>
        <taxon>Eukaryota</taxon>
        <taxon>Sar</taxon>
        <taxon>Alveolata</taxon>
        <taxon>Dinophyceae</taxon>
        <taxon>Suessiales</taxon>
        <taxon>Symbiodiniaceae</taxon>
        <taxon>Symbiodinium</taxon>
    </lineage>
</organism>
<dbReference type="EMBL" id="CAJNJA010016031">
    <property type="protein sequence ID" value="CAE7373034.1"/>
    <property type="molecule type" value="Genomic_DNA"/>
</dbReference>
<dbReference type="Proteomes" id="UP000601435">
    <property type="component" value="Unassembled WGS sequence"/>
</dbReference>
<sequence>MEVGPGQRSRSGPLCKTSLLRSWRASRRRSGRCTDASRQVPSASLLTTTCGRIARLSAAVPKKQVTEDPVAVEAKRSQIPKSCCRSLACLSQSRPPPPALTSIRGRGRLAQEGPDGQRRWKSDALASASAARRGSRSHSCLEDMLCKVRFLLRELLAHAGFAAVCRGGRDVAKSRLAESCKPTAPSTGSSSLEPVGFGRSEDEERSRSGPNSGQSQDPAGDRVSGQVCVTVRMLSRLKGVQHLKAPAFSQNRMLSCDGLNWGRGRDGNPEAKCLSVTAPIASVLLRFADRLDIVNIAARRSRRRTERQTGPLANQPGAYMSDKQAFHYATLLLDSACRADQLALESGSLSRAAQHGKFLHAAAILPGVGTVAQISRSRSKHRCGNFAGRVTPCDLACVPTVSIHVMAMLLWFWLLEQPSHGEHKSAEDVPPIGSSSGVTLPCTWNWPVLGVETGAECISRLQSEEPSSNNAAQQLASMYTQHEMSLGAVSVSKSTTLQDVLANMKQMIQNFMRNAGFINAVSCILTWSPARNRQPSKSHGSSTSTMEATGASSASGLSWQCTFHSGLLGDVELFGTAAPPCEFCDKRALAILAAPLQQTATARTRTGSKEGATTLIPAVERSVPVKSVKSIPKQHEQRTQYWNWCDKEEALAPSGDQRAPAQPLAQPVRLGQLTAIALGTSIRAESAEKVTDGLSHCQLLPELRQPNTIFLMLDQKEGLPIMFRVLDQIFLPTVSHAAIEKAAYVVRLARSARKQILDCLQHLAMSSKRLTLTRQNKVFPSCGEAEGGSGKSWDHGLSKPLKVTPGQQLRAPSQITGSLPFLREQASLRDLGEQVKCSIRKATSSLQSFIWMVEIQIRRTASSVPSRGPCPVQSLLRALRRPVDAVQGGLGSDALQSDEAHIAVWVPPRLSCPSGAAARSSKQGRLLPHDKVGGMYGKVPVMQRALVCAPVVEAWLNMELGLPRSCSTFLLQAGPVDVDPDGAIIPVPDDSVQVPILGEGGSSAVNGAASLTCPKALSQFGCAGSSIPAGVVLAPAPAPSQRGLFPLLCIAFEMCANRLLSWAAPTVPDCSVQTPVTTCSAGPFDGMRKCRHRPDLEHECHVCLTSYCLARSCSVAGCGWCRAELQAAAAGQSCRGCCMHLTKCGYGRVGQLQLSQCRLHGSALTYCDGQDKTLRTDSALLPAISSAFTVGIAVIADACHVQESFGNQAAAQTAPDAPATLQRCGCGCGCFRICSDCPLRVDPKLLQTSEGPRFIALLPSKGAMTRPGSKAGASVLPLGSFGPALVQDLDDLDLTLQSFLPGIHLAKFRKLEHGWHFCHFLQLHARIKQILQEPCLLQNLQAPAALPDPSPAPSK</sequence>
<gene>
    <name evidence="2" type="ORF">SNEC2469_LOCUS10041</name>
</gene>
<feature type="region of interest" description="Disordered" evidence="1">
    <location>
        <begin position="92"/>
        <end position="122"/>
    </location>
</feature>
<protein>
    <submittedName>
        <fullName evidence="2">Uncharacterized protein</fullName>
    </submittedName>
</protein>
<proteinExistence type="predicted"/>
<feature type="region of interest" description="Disordered" evidence="1">
    <location>
        <begin position="178"/>
        <end position="223"/>
    </location>
</feature>
<evidence type="ECO:0000256" key="1">
    <source>
        <dbReference type="SAM" id="MobiDB-lite"/>
    </source>
</evidence>
<reference evidence="2" key="1">
    <citation type="submission" date="2021-02" db="EMBL/GenBank/DDBJ databases">
        <authorList>
            <person name="Dougan E. K."/>
            <person name="Rhodes N."/>
            <person name="Thang M."/>
            <person name="Chan C."/>
        </authorList>
    </citation>
    <scope>NUCLEOTIDE SEQUENCE</scope>
</reference>
<evidence type="ECO:0000313" key="2">
    <source>
        <dbReference type="EMBL" id="CAE7373034.1"/>
    </source>
</evidence>
<name>A0A812PWT8_9DINO</name>
<comment type="caution">
    <text evidence="2">The sequence shown here is derived from an EMBL/GenBank/DDBJ whole genome shotgun (WGS) entry which is preliminary data.</text>
</comment>
<keyword evidence="3" id="KW-1185">Reference proteome</keyword>
<feature type="compositionally biased region" description="Polar residues" evidence="1">
    <location>
        <begin position="208"/>
        <end position="217"/>
    </location>
</feature>
<accession>A0A812PWT8</accession>
<evidence type="ECO:0000313" key="3">
    <source>
        <dbReference type="Proteomes" id="UP000601435"/>
    </source>
</evidence>
<dbReference type="OrthoDB" id="425672at2759"/>